<keyword evidence="1" id="KW-0812">Transmembrane</keyword>
<evidence type="ECO:0000313" key="2">
    <source>
        <dbReference type="EMBL" id="UWP86724.1"/>
    </source>
</evidence>
<keyword evidence="3" id="KW-1185">Reference proteome</keyword>
<accession>A0ABY5WB74</accession>
<keyword evidence="1" id="KW-1133">Transmembrane helix</keyword>
<sequence length="112" mass="12436">MSVDVQPGTRVDAFRERIAEMKLPAPAPGRDRVLARLGMLLALLGIVLGVVGYFLSYNTDNPLNQSDAQIVAMLGIACAVTGSGVFLRYSFAQFLRVWLLRLIIEQREQQEK</sequence>
<reference evidence="2" key="2">
    <citation type="submission" date="2022-09" db="EMBL/GenBank/DDBJ databases">
        <title>Biosynthetic gene clusters of Dactylosporangioum fulvum.</title>
        <authorList>
            <person name="Caradec T."/>
        </authorList>
    </citation>
    <scope>NUCLEOTIDE SEQUENCE</scope>
    <source>
        <strain evidence="2">NRRL B-16292</strain>
    </source>
</reference>
<gene>
    <name evidence="2" type="ORF">Dfulv_21780</name>
</gene>
<dbReference type="EMBL" id="CP073720">
    <property type="protein sequence ID" value="UWP86724.1"/>
    <property type="molecule type" value="Genomic_DNA"/>
</dbReference>
<keyword evidence="1" id="KW-0472">Membrane</keyword>
<dbReference type="RefSeq" id="WP_259866185.1">
    <property type="nucleotide sequence ID" value="NZ_BAAAST010000004.1"/>
</dbReference>
<organism evidence="2 3">
    <name type="scientific">Dactylosporangium fulvum</name>
    <dbReference type="NCBI Taxonomy" id="53359"/>
    <lineage>
        <taxon>Bacteria</taxon>
        <taxon>Bacillati</taxon>
        <taxon>Actinomycetota</taxon>
        <taxon>Actinomycetes</taxon>
        <taxon>Micromonosporales</taxon>
        <taxon>Micromonosporaceae</taxon>
        <taxon>Dactylosporangium</taxon>
    </lineage>
</organism>
<evidence type="ECO:0000256" key="1">
    <source>
        <dbReference type="SAM" id="Phobius"/>
    </source>
</evidence>
<proteinExistence type="predicted"/>
<protein>
    <recommendedName>
        <fullName evidence="4">Transmembrane protein</fullName>
    </recommendedName>
</protein>
<feature type="transmembrane region" description="Helical" evidence="1">
    <location>
        <begin position="33"/>
        <end position="56"/>
    </location>
</feature>
<evidence type="ECO:0000313" key="3">
    <source>
        <dbReference type="Proteomes" id="UP001059617"/>
    </source>
</evidence>
<feature type="transmembrane region" description="Helical" evidence="1">
    <location>
        <begin position="68"/>
        <end position="91"/>
    </location>
</feature>
<name>A0ABY5WB74_9ACTN</name>
<reference evidence="2" key="1">
    <citation type="submission" date="2021-04" db="EMBL/GenBank/DDBJ databases">
        <authorList>
            <person name="Hartkoorn R.C."/>
            <person name="Beaudoing E."/>
            <person name="Hot D."/>
        </authorList>
    </citation>
    <scope>NUCLEOTIDE SEQUENCE</scope>
    <source>
        <strain evidence="2">NRRL B-16292</strain>
    </source>
</reference>
<dbReference type="Proteomes" id="UP001059617">
    <property type="component" value="Chromosome"/>
</dbReference>
<evidence type="ECO:0008006" key="4">
    <source>
        <dbReference type="Google" id="ProtNLM"/>
    </source>
</evidence>